<dbReference type="RefSeq" id="WP_078346903.1">
    <property type="nucleotide sequence ID" value="NZ_MBTF01000003.1"/>
</dbReference>
<dbReference type="InterPro" id="IPR015943">
    <property type="entry name" value="WD40/YVTN_repeat-like_dom_sf"/>
</dbReference>
<dbReference type="PRINTS" id="PR00320">
    <property type="entry name" value="GPROTEINBRPT"/>
</dbReference>
<dbReference type="EMBL" id="MBTF01000003">
    <property type="protein sequence ID" value="OOQ61075.1"/>
    <property type="molecule type" value="Genomic_DNA"/>
</dbReference>
<dbReference type="InterPro" id="IPR036322">
    <property type="entry name" value="WD40_repeat_dom_sf"/>
</dbReference>
<reference evidence="4 5" key="1">
    <citation type="submission" date="2016-07" db="EMBL/GenBank/DDBJ databases">
        <title>Genomic analysis of zinc-resistant bacterium Mucilaginibacter pedocola TBZ30.</title>
        <authorList>
            <person name="Huang J."/>
            <person name="Tang J."/>
        </authorList>
    </citation>
    <scope>NUCLEOTIDE SEQUENCE [LARGE SCALE GENOMIC DNA]</scope>
    <source>
        <strain evidence="4 5">TBZ30</strain>
    </source>
</reference>
<dbReference type="GO" id="GO:0017070">
    <property type="term" value="F:U6 snRNA binding"/>
    <property type="evidence" value="ECO:0007669"/>
    <property type="project" value="TreeGrafter"/>
</dbReference>
<feature type="repeat" description="WD" evidence="3">
    <location>
        <begin position="93"/>
        <end position="134"/>
    </location>
</feature>
<dbReference type="PROSITE" id="PS50294">
    <property type="entry name" value="WD_REPEATS_REGION"/>
    <property type="match status" value="2"/>
</dbReference>
<dbReference type="Gene3D" id="2.130.10.10">
    <property type="entry name" value="YVTN repeat-like/Quinoprotein amine dehydrogenase"/>
    <property type="match status" value="2"/>
</dbReference>
<dbReference type="PROSITE" id="PS50082">
    <property type="entry name" value="WD_REPEATS_2"/>
    <property type="match status" value="4"/>
</dbReference>
<dbReference type="OrthoDB" id="933690at2"/>
<dbReference type="STRING" id="1792845.BC343_21750"/>
<evidence type="ECO:0000313" key="4">
    <source>
        <dbReference type="EMBL" id="OOQ61075.1"/>
    </source>
</evidence>
<keyword evidence="1 3" id="KW-0853">WD repeat</keyword>
<dbReference type="PANTHER" id="PTHR19846:SF0">
    <property type="entry name" value="PRE-MRNA PROCESSING FACTOR 4"/>
    <property type="match status" value="1"/>
</dbReference>
<evidence type="ECO:0000256" key="3">
    <source>
        <dbReference type="PROSITE-ProRule" id="PRU00221"/>
    </source>
</evidence>
<dbReference type="GO" id="GO:0030621">
    <property type="term" value="F:U4 snRNA binding"/>
    <property type="evidence" value="ECO:0007669"/>
    <property type="project" value="TreeGrafter"/>
</dbReference>
<dbReference type="GO" id="GO:0000398">
    <property type="term" value="P:mRNA splicing, via spliceosome"/>
    <property type="evidence" value="ECO:0007669"/>
    <property type="project" value="TreeGrafter"/>
</dbReference>
<protein>
    <submittedName>
        <fullName evidence="4">Uncharacterized protein</fullName>
    </submittedName>
</protein>
<dbReference type="AlphaFoldDB" id="A0A1S9PJG8"/>
<feature type="repeat" description="WD" evidence="3">
    <location>
        <begin position="9"/>
        <end position="50"/>
    </location>
</feature>
<evidence type="ECO:0000256" key="2">
    <source>
        <dbReference type="ARBA" id="ARBA00022737"/>
    </source>
</evidence>
<organism evidence="4 5">
    <name type="scientific">Mucilaginibacter pedocola</name>
    <dbReference type="NCBI Taxonomy" id="1792845"/>
    <lineage>
        <taxon>Bacteria</taxon>
        <taxon>Pseudomonadati</taxon>
        <taxon>Bacteroidota</taxon>
        <taxon>Sphingobacteriia</taxon>
        <taxon>Sphingobacteriales</taxon>
        <taxon>Sphingobacteriaceae</taxon>
        <taxon>Mucilaginibacter</taxon>
    </lineage>
</organism>
<dbReference type="CDD" id="cd00200">
    <property type="entry name" value="WD40"/>
    <property type="match status" value="1"/>
</dbReference>
<evidence type="ECO:0000256" key="1">
    <source>
        <dbReference type="ARBA" id="ARBA00022574"/>
    </source>
</evidence>
<dbReference type="SUPFAM" id="SSF50978">
    <property type="entry name" value="WD40 repeat-like"/>
    <property type="match status" value="1"/>
</dbReference>
<dbReference type="Proteomes" id="UP000189739">
    <property type="component" value="Unassembled WGS sequence"/>
</dbReference>
<dbReference type="InterPro" id="IPR001680">
    <property type="entry name" value="WD40_rpt"/>
</dbReference>
<keyword evidence="2" id="KW-0677">Repeat</keyword>
<accession>A0A1S9PJG8</accession>
<sequence length="300" mass="33924">MHAIKTADFTGHSNPIFTLELSQKPGIFFTGGNDKGLVEWGLENNAFIKVMFPVPTSIYAIHCPVGYPLMFAGLRSGEVLVFNFIEQKITHRLRKHIKPIFDIKSIQSKDELLVASEDGTVTVWSLKTMELLHTIQVSHDTIRCISVNPAEDRIAFGCRDNTVMVYDAQDYTPIKALVGHTMAVFSLQYSPNGEYLVSGARDAQLKIWDNKTYTLIQSIPAHMFAVNHIVFHPTRPYFATASMDKSIKIWDAVDFKLRKIISREKGYPCHVLSINKLAWAGDDLLSVSDDKTIMRWQVSF</sequence>
<evidence type="ECO:0000313" key="5">
    <source>
        <dbReference type="Proteomes" id="UP000189739"/>
    </source>
</evidence>
<comment type="caution">
    <text evidence="4">The sequence shown here is derived from an EMBL/GenBank/DDBJ whole genome shotgun (WGS) entry which is preliminary data.</text>
</comment>
<keyword evidence="5" id="KW-1185">Reference proteome</keyword>
<gene>
    <name evidence="4" type="ORF">BC343_21750</name>
</gene>
<name>A0A1S9PJG8_9SPHI</name>
<dbReference type="PANTHER" id="PTHR19846">
    <property type="entry name" value="WD40 REPEAT PROTEIN"/>
    <property type="match status" value="1"/>
</dbReference>
<dbReference type="InterPro" id="IPR020472">
    <property type="entry name" value="WD40_PAC1"/>
</dbReference>
<feature type="repeat" description="WD" evidence="3">
    <location>
        <begin position="219"/>
        <end position="251"/>
    </location>
</feature>
<dbReference type="Pfam" id="PF00400">
    <property type="entry name" value="WD40"/>
    <property type="match status" value="4"/>
</dbReference>
<feature type="repeat" description="WD" evidence="3">
    <location>
        <begin position="177"/>
        <end position="218"/>
    </location>
</feature>
<dbReference type="SMART" id="SM00320">
    <property type="entry name" value="WD40"/>
    <property type="match status" value="6"/>
</dbReference>
<proteinExistence type="predicted"/>